<evidence type="ECO:0000256" key="2">
    <source>
        <dbReference type="ARBA" id="ARBA00009963"/>
    </source>
</evidence>
<protein>
    <submittedName>
        <fullName evidence="6">Major capsid protein</fullName>
    </submittedName>
</protein>
<dbReference type="Gene3D" id="2.60.169.10">
    <property type="entry name" value="Microviridae F protein"/>
    <property type="match status" value="2"/>
</dbReference>
<dbReference type="InterPro" id="IPR016184">
    <property type="entry name" value="Capsid/spike_ssDNA_virus"/>
</dbReference>
<keyword evidence="5" id="KW-0946">Virion</keyword>
<dbReference type="GO" id="GO:0039615">
    <property type="term" value="C:T=1 icosahedral viral capsid"/>
    <property type="evidence" value="ECO:0007669"/>
    <property type="project" value="UniProtKB-KW"/>
</dbReference>
<evidence type="ECO:0000256" key="4">
    <source>
        <dbReference type="ARBA" id="ARBA00022561"/>
    </source>
</evidence>
<comment type="similarity">
    <text evidence="2">Belongs to the microviridae F protein family.</text>
</comment>
<keyword evidence="4" id="KW-0167">Capsid protein</keyword>
<dbReference type="SUPFAM" id="SSF88645">
    <property type="entry name" value="ssDNA viruses"/>
    <property type="match status" value="1"/>
</dbReference>
<dbReference type="GO" id="GO:0005198">
    <property type="term" value="F:structural molecule activity"/>
    <property type="evidence" value="ECO:0007669"/>
    <property type="project" value="InterPro"/>
</dbReference>
<dbReference type="Pfam" id="PF02305">
    <property type="entry name" value="Phage_F"/>
    <property type="match status" value="1"/>
</dbReference>
<dbReference type="InterPro" id="IPR037002">
    <property type="entry name" value="Microviridae_protein_F_sf"/>
</dbReference>
<evidence type="ECO:0000256" key="5">
    <source>
        <dbReference type="ARBA" id="ARBA00022844"/>
    </source>
</evidence>
<organism evidence="6">
    <name type="scientific">Microvirus mar25</name>
    <dbReference type="NCBI Taxonomy" id="2851158"/>
    <lineage>
        <taxon>Viruses</taxon>
        <taxon>Monodnaviria</taxon>
        <taxon>Sangervirae</taxon>
        <taxon>Phixviricota</taxon>
        <taxon>Malgrandaviricetes</taxon>
        <taxon>Petitvirales</taxon>
        <taxon>Microviridae</taxon>
    </lineage>
</organism>
<proteinExistence type="inferred from homology"/>
<name>A0A8F5MKJ9_9VIRU</name>
<evidence type="ECO:0000256" key="1">
    <source>
        <dbReference type="ARBA" id="ARBA00004328"/>
    </source>
</evidence>
<dbReference type="EMBL" id="MZ089771">
    <property type="protein sequence ID" value="QXN75106.1"/>
    <property type="molecule type" value="Genomic_DNA"/>
</dbReference>
<evidence type="ECO:0000256" key="3">
    <source>
        <dbReference type="ARBA" id="ARBA00022431"/>
    </source>
</evidence>
<sequence length="561" mass="62331">MNRNVESHFSRLPSANVPRSVFDRSFSHKTTFNVGDLVPIYCEEVLPGDTVQIDTSKVVRMQTLLSPVFDNMYLDTYYFFVPNRILWDHWVNFMGQNDSSPWIQDVEYEVPAFFTVGSSGGVGVGTVADYFGLPLGVPFTPTAEEAPGDSTFVSALPFRAYSLIYNEFFRDENLQDPVNIDLSDSFLTYDASDPSKGGIPFKAAKYHDYFTSCLPAPQKGPSVRVPMEGVAPVHAIPGWTPAGNWASHGSDILSVYGDPNSGFYRFAGSGSTVNYGAVTPPYSGNGFSIDNLGAYLGENASAVGIEPPGIDVNALRLASVTQIYYETLARGGSRYEEMISSFFGVQNPDLRLQHPEYLGGNRIQVNVHEIVNTAQAEQDFLGDLGAMSVTADTHSDFTKSFTEYGWLIGLCVCRYDHTYSQGVPRKFTRMDKFDYYNPVFARIGEQPVYDSELYATVDNLRVRSIFGYQEAWASYRYSPNMVSGYLRPSVDNSLAHWTLADNYASQPTLSPGWIVEDKTNVDRALAVTSSVSPQLFGDFYFNARWTRPMPMYSIPGPIGVF</sequence>
<dbReference type="InterPro" id="IPR003514">
    <property type="entry name" value="Microviridae_protein_F"/>
</dbReference>
<reference evidence="6" key="1">
    <citation type="submission" date="2021-04" db="EMBL/GenBank/DDBJ databases">
        <title>Genomes of microviruses identified in yellow-bellied marmot fecal samples.</title>
        <authorList>
            <person name="Varsani A."/>
            <person name="Kraberger S."/>
            <person name="Chatterjee A."/>
            <person name="Richet C."/>
            <person name="Fontenele R.S."/>
            <person name="Schmidlin K."/>
            <person name="Blumstein D.T."/>
        </authorList>
    </citation>
    <scope>NUCLEOTIDE SEQUENCE</scope>
    <source>
        <strain evidence="6">Mar25</strain>
    </source>
</reference>
<comment type="subcellular location">
    <subcellularLocation>
        <location evidence="1">Virion</location>
    </subcellularLocation>
</comment>
<evidence type="ECO:0000313" key="6">
    <source>
        <dbReference type="EMBL" id="QXN75106.1"/>
    </source>
</evidence>
<accession>A0A8F5MKJ9</accession>
<keyword evidence="3" id="KW-1140">T=1 icosahedral capsid protein</keyword>